<dbReference type="SMART" id="SM00066">
    <property type="entry name" value="GAL4"/>
    <property type="match status" value="1"/>
</dbReference>
<evidence type="ECO:0000256" key="1">
    <source>
        <dbReference type="ARBA" id="ARBA00023242"/>
    </source>
</evidence>
<dbReference type="CDD" id="cd00067">
    <property type="entry name" value="GAL4"/>
    <property type="match status" value="1"/>
</dbReference>
<evidence type="ECO:0000313" key="5">
    <source>
        <dbReference type="Proteomes" id="UP000799302"/>
    </source>
</evidence>
<dbReference type="PROSITE" id="PS50048">
    <property type="entry name" value="ZN2_CY6_FUNGAL_2"/>
    <property type="match status" value="1"/>
</dbReference>
<sequence>MAPRLHHTKSRNGCRMCKKRRVKCDEIHPTCTNCKRHGVSCEYPSKDSPGSRSPPRRRSRAPNPAPSAFAGLNMHPKINVDDIDEEILLDAETRRNLELRLFFWFTSVVIEGFPSAKDEPSTATKNSHIMGMALEYPFLLNSLFSLSALHMDYSSRVPPNSPPPISSIIAREPEPKPIPVPRLPVAPASAHRIYFNIAAKQQREALSNINQENANALWLTTTVLSIQALALCREETRAEEGYSPPMRWLHMMRGICQMAYTIKPIMPIVLKDMVLRQDQELMNWNKYDLDKVGIPDQFLRLLDWEAHPEPDFDPEVKDAYELVVKYMSGVYAGIQSRDDYHLTFRRLLYLDLLASPSFLKFVEEQRPRAIAILANYCAMTAVVDDHWVFQGLAEREVSGLSTLLPQEWQWAIIWPQAMIQAGRSPSTQAVDPGLAR</sequence>
<keyword evidence="5" id="KW-1185">Reference proteome</keyword>
<organism evidence="4 5">
    <name type="scientific">Microthyrium microscopicum</name>
    <dbReference type="NCBI Taxonomy" id="703497"/>
    <lineage>
        <taxon>Eukaryota</taxon>
        <taxon>Fungi</taxon>
        <taxon>Dikarya</taxon>
        <taxon>Ascomycota</taxon>
        <taxon>Pezizomycotina</taxon>
        <taxon>Dothideomycetes</taxon>
        <taxon>Dothideomycetes incertae sedis</taxon>
        <taxon>Microthyriales</taxon>
        <taxon>Microthyriaceae</taxon>
        <taxon>Microthyrium</taxon>
    </lineage>
</organism>
<dbReference type="PANTHER" id="PTHR47784">
    <property type="entry name" value="STEROL UPTAKE CONTROL PROTEIN 2"/>
    <property type="match status" value="1"/>
</dbReference>
<dbReference type="EMBL" id="MU004232">
    <property type="protein sequence ID" value="KAF2672315.1"/>
    <property type="molecule type" value="Genomic_DNA"/>
</dbReference>
<reference evidence="4" key="1">
    <citation type="journal article" date="2020" name="Stud. Mycol.">
        <title>101 Dothideomycetes genomes: a test case for predicting lifestyles and emergence of pathogens.</title>
        <authorList>
            <person name="Haridas S."/>
            <person name="Albert R."/>
            <person name="Binder M."/>
            <person name="Bloem J."/>
            <person name="Labutti K."/>
            <person name="Salamov A."/>
            <person name="Andreopoulos B."/>
            <person name="Baker S."/>
            <person name="Barry K."/>
            <person name="Bills G."/>
            <person name="Bluhm B."/>
            <person name="Cannon C."/>
            <person name="Castanera R."/>
            <person name="Culley D."/>
            <person name="Daum C."/>
            <person name="Ezra D."/>
            <person name="Gonzalez J."/>
            <person name="Henrissat B."/>
            <person name="Kuo A."/>
            <person name="Liang C."/>
            <person name="Lipzen A."/>
            <person name="Lutzoni F."/>
            <person name="Magnuson J."/>
            <person name="Mondo S."/>
            <person name="Nolan M."/>
            <person name="Ohm R."/>
            <person name="Pangilinan J."/>
            <person name="Park H.-J."/>
            <person name="Ramirez L."/>
            <person name="Alfaro M."/>
            <person name="Sun H."/>
            <person name="Tritt A."/>
            <person name="Yoshinaga Y."/>
            <person name="Zwiers L.-H."/>
            <person name="Turgeon B."/>
            <person name="Goodwin S."/>
            <person name="Spatafora J."/>
            <person name="Crous P."/>
            <person name="Grigoriev I."/>
        </authorList>
    </citation>
    <scope>NUCLEOTIDE SEQUENCE</scope>
    <source>
        <strain evidence="4">CBS 115976</strain>
    </source>
</reference>
<dbReference type="InterPro" id="IPR053157">
    <property type="entry name" value="Sterol_Uptake_Regulator"/>
</dbReference>
<dbReference type="SUPFAM" id="SSF57701">
    <property type="entry name" value="Zn2/Cys6 DNA-binding domain"/>
    <property type="match status" value="1"/>
</dbReference>
<feature type="domain" description="Zn(2)-C6 fungal-type" evidence="3">
    <location>
        <begin position="13"/>
        <end position="43"/>
    </location>
</feature>
<dbReference type="InterPro" id="IPR036864">
    <property type="entry name" value="Zn2-C6_fun-type_DNA-bd_sf"/>
</dbReference>
<dbReference type="InterPro" id="IPR001138">
    <property type="entry name" value="Zn2Cys6_DnaBD"/>
</dbReference>
<dbReference type="OrthoDB" id="416217at2759"/>
<feature type="region of interest" description="Disordered" evidence="2">
    <location>
        <begin position="41"/>
        <end position="72"/>
    </location>
</feature>
<proteinExistence type="predicted"/>
<evidence type="ECO:0000256" key="2">
    <source>
        <dbReference type="SAM" id="MobiDB-lite"/>
    </source>
</evidence>
<gene>
    <name evidence="4" type="ORF">BT63DRAFT_452819</name>
</gene>
<protein>
    <recommendedName>
        <fullName evidence="3">Zn(2)-C6 fungal-type domain-containing protein</fullName>
    </recommendedName>
</protein>
<dbReference type="PROSITE" id="PS00463">
    <property type="entry name" value="ZN2_CY6_FUNGAL_1"/>
    <property type="match status" value="1"/>
</dbReference>
<dbReference type="AlphaFoldDB" id="A0A6A6UJ63"/>
<dbReference type="Gene3D" id="4.10.240.10">
    <property type="entry name" value="Zn(2)-C6 fungal-type DNA-binding domain"/>
    <property type="match status" value="1"/>
</dbReference>
<dbReference type="Proteomes" id="UP000799302">
    <property type="component" value="Unassembled WGS sequence"/>
</dbReference>
<evidence type="ECO:0000313" key="4">
    <source>
        <dbReference type="EMBL" id="KAF2672315.1"/>
    </source>
</evidence>
<dbReference type="Pfam" id="PF00172">
    <property type="entry name" value="Zn_clus"/>
    <property type="match status" value="1"/>
</dbReference>
<name>A0A6A6UJ63_9PEZI</name>
<evidence type="ECO:0000259" key="3">
    <source>
        <dbReference type="PROSITE" id="PS50048"/>
    </source>
</evidence>
<dbReference type="GO" id="GO:0001228">
    <property type="term" value="F:DNA-binding transcription activator activity, RNA polymerase II-specific"/>
    <property type="evidence" value="ECO:0007669"/>
    <property type="project" value="TreeGrafter"/>
</dbReference>
<dbReference type="PANTHER" id="PTHR47784:SF9">
    <property type="entry name" value="ZN(II)2CYS6 TRANSCRIPTION FACTOR (EUROFUNG)"/>
    <property type="match status" value="1"/>
</dbReference>
<dbReference type="GO" id="GO:0008270">
    <property type="term" value="F:zinc ion binding"/>
    <property type="evidence" value="ECO:0007669"/>
    <property type="project" value="InterPro"/>
</dbReference>
<accession>A0A6A6UJ63</accession>
<keyword evidence="1" id="KW-0539">Nucleus</keyword>